<dbReference type="OrthoDB" id="427974at2759"/>
<dbReference type="RefSeq" id="XP_067755642.1">
    <property type="nucleotide sequence ID" value="XM_067903915.1"/>
</dbReference>
<evidence type="ECO:0000256" key="1">
    <source>
        <dbReference type="ARBA" id="ARBA00022737"/>
    </source>
</evidence>
<dbReference type="PANTHER" id="PTHR22990:SF15">
    <property type="entry name" value="F-BOX ONLY PROTEIN 10"/>
    <property type="match status" value="1"/>
</dbReference>
<evidence type="ECO:0000259" key="2">
    <source>
        <dbReference type="Pfam" id="PF13229"/>
    </source>
</evidence>
<dbReference type="InterPro" id="IPR012334">
    <property type="entry name" value="Pectin_lyas_fold"/>
</dbReference>
<feature type="domain" description="Right handed beta helix" evidence="2">
    <location>
        <begin position="111"/>
        <end position="253"/>
    </location>
</feature>
<dbReference type="KEGG" id="phet:94293992"/>
<accession>A0A836HUK3</accession>
<dbReference type="Proteomes" id="UP000674318">
    <property type="component" value="Unassembled WGS sequence"/>
</dbReference>
<organism evidence="3 4">
    <name type="scientific">Porcisia hertigi</name>
    <dbReference type="NCBI Taxonomy" id="2761500"/>
    <lineage>
        <taxon>Eukaryota</taxon>
        <taxon>Discoba</taxon>
        <taxon>Euglenozoa</taxon>
        <taxon>Kinetoplastea</taxon>
        <taxon>Metakinetoplastina</taxon>
        <taxon>Trypanosomatida</taxon>
        <taxon>Trypanosomatidae</taxon>
        <taxon>Leishmaniinae</taxon>
        <taxon>Porcisia</taxon>
    </lineage>
</organism>
<dbReference type="EMBL" id="JAFJZO010000029">
    <property type="protein sequence ID" value="KAG5499424.1"/>
    <property type="molecule type" value="Genomic_DNA"/>
</dbReference>
<keyword evidence="1" id="KW-0677">Repeat</keyword>
<reference evidence="3 4" key="1">
    <citation type="submission" date="2021-02" db="EMBL/GenBank/DDBJ databases">
        <title>Porcisia hertigi Genome sequencing and assembly.</title>
        <authorList>
            <person name="Almutairi H."/>
            <person name="Gatherer D."/>
        </authorList>
    </citation>
    <scope>NUCLEOTIDE SEQUENCE [LARGE SCALE GENOMIC DNA]</scope>
    <source>
        <strain evidence="3 4">C119</strain>
    </source>
</reference>
<dbReference type="SMART" id="SM00710">
    <property type="entry name" value="PbH1"/>
    <property type="match status" value="5"/>
</dbReference>
<evidence type="ECO:0000313" key="3">
    <source>
        <dbReference type="EMBL" id="KAG5499424.1"/>
    </source>
</evidence>
<dbReference type="Pfam" id="PF13229">
    <property type="entry name" value="Beta_helix"/>
    <property type="match status" value="1"/>
</dbReference>
<dbReference type="InterPro" id="IPR039448">
    <property type="entry name" value="Beta_helix"/>
</dbReference>
<keyword evidence="4" id="KW-1185">Reference proteome</keyword>
<dbReference type="GeneID" id="94293992"/>
<proteinExistence type="predicted"/>
<protein>
    <recommendedName>
        <fullName evidence="2">Right handed beta helix domain-containing protein</fullName>
    </recommendedName>
</protein>
<dbReference type="SUPFAM" id="SSF51126">
    <property type="entry name" value="Pectin lyase-like"/>
    <property type="match status" value="1"/>
</dbReference>
<evidence type="ECO:0000313" key="4">
    <source>
        <dbReference type="Proteomes" id="UP000674318"/>
    </source>
</evidence>
<dbReference type="Gene3D" id="2.160.20.10">
    <property type="entry name" value="Single-stranded right-handed beta-helix, Pectin lyase-like"/>
    <property type="match status" value="1"/>
</dbReference>
<dbReference type="InterPro" id="IPR051550">
    <property type="entry name" value="SCF-Subunits/Alg-Epimerases"/>
</dbReference>
<dbReference type="InterPro" id="IPR006626">
    <property type="entry name" value="PbH1"/>
</dbReference>
<gene>
    <name evidence="3" type="ORF">JKF63_07987</name>
</gene>
<dbReference type="InterPro" id="IPR011050">
    <property type="entry name" value="Pectin_lyase_fold/virulence"/>
</dbReference>
<dbReference type="PANTHER" id="PTHR22990">
    <property type="entry name" value="F-BOX ONLY PROTEIN"/>
    <property type="match status" value="1"/>
</dbReference>
<dbReference type="AlphaFoldDB" id="A0A836HUK3"/>
<sequence length="278" mass="28961">MPSETIVVGIQAGAHADTLAAALELATPGDSIVLSTGILEETVHLSFNVTITAPPATVDDEDSDTPPATVIGTVIISANVTLDGLDIRGMVDVRKGHAILDKCDIHHGADGIRIHPGATATVRNSRVHHCIGGGDGVYFMAGSSGEVSQTDIFQCRVNALHVKGSQPVLRGNRIHDCAFGIYFEKAAAGLCEQNTIEHVHKFGLYVTDGSSPIIRSNTVGWCGILCFFASKGGRGSCIGNTFEGSLHVLADCVVHLAENRISGTTDVEASTAAVHVSG</sequence>
<name>A0A836HUK3_9TRYP</name>
<comment type="caution">
    <text evidence="3">The sequence shown here is derived from an EMBL/GenBank/DDBJ whole genome shotgun (WGS) entry which is preliminary data.</text>
</comment>